<proteinExistence type="predicted"/>
<dbReference type="InterPro" id="IPR039498">
    <property type="entry name" value="NTP_transf_5"/>
</dbReference>
<accession>A0ABU1ULW4</accession>
<evidence type="ECO:0000313" key="2">
    <source>
        <dbReference type="Proteomes" id="UP001257739"/>
    </source>
</evidence>
<reference evidence="1 2" key="1">
    <citation type="submission" date="2023-07" db="EMBL/GenBank/DDBJ databases">
        <title>Sorghum-associated microbial communities from plants grown in Nebraska, USA.</title>
        <authorList>
            <person name="Schachtman D."/>
        </authorList>
    </citation>
    <scope>NUCLEOTIDE SEQUENCE [LARGE SCALE GENOMIC DNA]</scope>
    <source>
        <strain evidence="1 2">BE248</strain>
    </source>
</reference>
<evidence type="ECO:0000313" key="1">
    <source>
        <dbReference type="EMBL" id="MDR7086174.1"/>
    </source>
</evidence>
<name>A0ABU1ULW4_9ACTN</name>
<dbReference type="Pfam" id="PF14907">
    <property type="entry name" value="NTP_transf_5"/>
    <property type="match status" value="1"/>
</dbReference>
<evidence type="ECO:0008006" key="3">
    <source>
        <dbReference type="Google" id="ProtNLM"/>
    </source>
</evidence>
<gene>
    <name evidence="1" type="ORF">J2X11_001013</name>
</gene>
<dbReference type="EMBL" id="JAVDWH010000001">
    <property type="protein sequence ID" value="MDR7086174.1"/>
    <property type="molecule type" value="Genomic_DNA"/>
</dbReference>
<sequence length="294" mass="32653">MTERPLATSEARDVLAAMVARVAQDAHLDLLLVKGPSLSFHGLRAERGWGDVDILVRPDHAGPLRRLLEKSGWAAFNEPSQYPLIAVPHAITLIHPRWHTEIDLHTFFPGCYADPESTFTQLWEEQTCIELAHQPVPCTGLIGSALIAAVNLARMPMEPRSLVEVEQWNAAVSRWSDADKSSLTRLAADCRASEVVAPLFATVDISPLDHGAMTKDDWADWRNRVLGGGRTGYGWWVAFRRAPLRRKPRQLMRALSFDPQAAAGGLPQPTGWSRLRQVARRIGQGIAKAVRWNS</sequence>
<keyword evidence="2" id="KW-1185">Reference proteome</keyword>
<dbReference type="RefSeq" id="WP_309967509.1">
    <property type="nucleotide sequence ID" value="NZ_JAVDWH010000001.1"/>
</dbReference>
<organism evidence="1 2">
    <name type="scientific">Aeromicrobium panaciterrae</name>
    <dbReference type="NCBI Taxonomy" id="363861"/>
    <lineage>
        <taxon>Bacteria</taxon>
        <taxon>Bacillati</taxon>
        <taxon>Actinomycetota</taxon>
        <taxon>Actinomycetes</taxon>
        <taxon>Propionibacteriales</taxon>
        <taxon>Nocardioidaceae</taxon>
        <taxon>Aeromicrobium</taxon>
    </lineage>
</organism>
<comment type="caution">
    <text evidence="1">The sequence shown here is derived from an EMBL/GenBank/DDBJ whole genome shotgun (WGS) entry which is preliminary data.</text>
</comment>
<protein>
    <recommendedName>
        <fullName evidence="3">Nucleotidyltransferase family protein</fullName>
    </recommendedName>
</protein>
<dbReference type="Gene3D" id="3.30.460.40">
    <property type="match status" value="1"/>
</dbReference>
<dbReference type="Proteomes" id="UP001257739">
    <property type="component" value="Unassembled WGS sequence"/>
</dbReference>